<dbReference type="InterPro" id="IPR019734">
    <property type="entry name" value="TPR_rpt"/>
</dbReference>
<dbReference type="Proteomes" id="UP000315677">
    <property type="component" value="Unassembled WGS sequence"/>
</dbReference>
<proteinExistence type="predicted"/>
<comment type="caution">
    <text evidence="2">The sequence shown here is derived from an EMBL/GenBank/DDBJ whole genome shotgun (WGS) entry which is preliminary data.</text>
</comment>
<keyword evidence="3" id="KW-1185">Reference proteome</keyword>
<keyword evidence="1" id="KW-0802">TPR repeat</keyword>
<gene>
    <name evidence="2" type="ORF">FB558_7586</name>
</gene>
<dbReference type="PROSITE" id="PS50005">
    <property type="entry name" value="TPR"/>
    <property type="match status" value="1"/>
</dbReference>
<dbReference type="OrthoDB" id="9799122at2"/>
<sequence>MTTTFDRYRFAQVLLDGGEPLEALALLQPVEEEIDGNAAALLLLGRAYFRSAQLERAREAFARVVALDPTDTYARFLLGRALERQSRLGEAQVQYRVAVAMSDRPEYRERLDEVTGRLEPDGG</sequence>
<dbReference type="EMBL" id="VFPA01000006">
    <property type="protein sequence ID" value="TQM02942.1"/>
    <property type="molecule type" value="Genomic_DNA"/>
</dbReference>
<protein>
    <submittedName>
        <fullName evidence="2">Tetratricopeptide repeat protein</fullName>
    </submittedName>
</protein>
<evidence type="ECO:0000256" key="1">
    <source>
        <dbReference type="PROSITE-ProRule" id="PRU00339"/>
    </source>
</evidence>
<dbReference type="Gene3D" id="1.25.40.10">
    <property type="entry name" value="Tetratricopeptide repeat domain"/>
    <property type="match status" value="1"/>
</dbReference>
<dbReference type="SMART" id="SM00028">
    <property type="entry name" value="TPR"/>
    <property type="match status" value="2"/>
</dbReference>
<evidence type="ECO:0000313" key="2">
    <source>
        <dbReference type="EMBL" id="TQM02942.1"/>
    </source>
</evidence>
<dbReference type="InterPro" id="IPR011990">
    <property type="entry name" value="TPR-like_helical_dom_sf"/>
</dbReference>
<organism evidence="2 3">
    <name type="scientific">Pseudonocardia kunmingensis</name>
    <dbReference type="NCBI Taxonomy" id="630975"/>
    <lineage>
        <taxon>Bacteria</taxon>
        <taxon>Bacillati</taxon>
        <taxon>Actinomycetota</taxon>
        <taxon>Actinomycetes</taxon>
        <taxon>Pseudonocardiales</taxon>
        <taxon>Pseudonocardiaceae</taxon>
        <taxon>Pseudonocardia</taxon>
    </lineage>
</organism>
<feature type="repeat" description="TPR" evidence="1">
    <location>
        <begin position="38"/>
        <end position="71"/>
    </location>
</feature>
<accession>A0A543D0T8</accession>
<evidence type="ECO:0000313" key="3">
    <source>
        <dbReference type="Proteomes" id="UP000315677"/>
    </source>
</evidence>
<dbReference type="Pfam" id="PF14559">
    <property type="entry name" value="TPR_19"/>
    <property type="match status" value="1"/>
</dbReference>
<dbReference type="AlphaFoldDB" id="A0A543D0T8"/>
<dbReference type="SUPFAM" id="SSF48452">
    <property type="entry name" value="TPR-like"/>
    <property type="match status" value="1"/>
</dbReference>
<reference evidence="2 3" key="1">
    <citation type="submission" date="2019-06" db="EMBL/GenBank/DDBJ databases">
        <title>Sequencing the genomes of 1000 actinobacteria strains.</title>
        <authorList>
            <person name="Klenk H.-P."/>
        </authorList>
    </citation>
    <scope>NUCLEOTIDE SEQUENCE [LARGE SCALE GENOMIC DNA]</scope>
    <source>
        <strain evidence="2 3">DSM 45301</strain>
    </source>
</reference>
<name>A0A543D0T8_9PSEU</name>
<dbReference type="RefSeq" id="WP_142062542.1">
    <property type="nucleotide sequence ID" value="NZ_VFPA01000006.1"/>
</dbReference>